<dbReference type="Gene3D" id="1.10.390.10">
    <property type="entry name" value="Neutral Protease Domain 2"/>
    <property type="match status" value="1"/>
</dbReference>
<name>A0A410QCN3_9FIRM</name>
<evidence type="ECO:0000256" key="1">
    <source>
        <dbReference type="SAM" id="Phobius"/>
    </source>
</evidence>
<sequence>MNEIKYMFKSKIIIILILITCIILAIGVNSLNMTNDFKLFYLKRTSSTISFNSAKFGAEICSMLFALFTALTLDKDKRNKSKSIIESNLNYLSIVKIRIISIVFYAVLTTIMGMAMVMIVQKVKYGIPIDIYYYLFSYGLIFFLTILFSVLIISGLYLLTESLDMSIITFGLLFIKSLTSNNYLLNWIGTNMDVVSDFTGIGPVSKTIIYNRLLWFFISMSVFFIGLLFRRRYENKIWKSFLINIKNKGLLVLTIFSLLGSSFAYAKEPYTSEPANNIEVHSDENIYLKGIYPEVDFNTKGGEMNAHVLYDLINKGSETIKFYINEGLKINSLRVNGEKTEYKKVKNENIIEIPIPSEEKIKIEFFYEGKVKCDRDGVGRAMPGYISKDSIYLLEVSNWIFRPIVQKGDLIDISGYLSASKDLTVITPGKLVSVESKGDKNKWIFEYSSHTADIGAFAGKYKKTEINVENMTVEFYYAPKHEEYVKNMKIEEHIKNMMKYYIENIGEYYSKKYPLKIAEVSIYKRGGHSSENVITFSENSVNREESMYSVENEKEQINDFGRVSVYADDIQLIAHEMAHQWWGTGVNIIENSPWSSEGLANYSSYKYIQKEFGDMISSNVFLSPWKNRVAELKNYYYIKNKDMRDKLNPKFIKSLEMENKQTELYYLMPLELLKGEEIQGEKVFSEGIKRVYKKYLLKNLTYNEFLKEMNLTKEAIEVE</sequence>
<dbReference type="AlphaFoldDB" id="A0A410QCN3"/>
<feature type="domain" description="Peptidase M1 membrane alanine aminopeptidase" evidence="2">
    <location>
        <begin position="498"/>
        <end position="711"/>
    </location>
</feature>
<keyword evidence="1" id="KW-1133">Transmembrane helix</keyword>
<evidence type="ECO:0000313" key="4">
    <source>
        <dbReference type="Proteomes" id="UP000287969"/>
    </source>
</evidence>
<dbReference type="GO" id="GO:0008270">
    <property type="term" value="F:zinc ion binding"/>
    <property type="evidence" value="ECO:0007669"/>
    <property type="project" value="InterPro"/>
</dbReference>
<accession>A0A410QCN3</accession>
<feature type="transmembrane region" description="Helical" evidence="1">
    <location>
        <begin position="249"/>
        <end position="266"/>
    </location>
</feature>
<keyword evidence="4" id="KW-1185">Reference proteome</keyword>
<dbReference type="Proteomes" id="UP000287969">
    <property type="component" value="Chromosome"/>
</dbReference>
<keyword evidence="1" id="KW-0472">Membrane</keyword>
<reference evidence="4" key="1">
    <citation type="submission" date="2019-01" db="EMBL/GenBank/DDBJ databases">
        <title>Draft genomes of a novel of Sporanaerobacter strains.</title>
        <authorList>
            <person name="Ma S."/>
        </authorList>
    </citation>
    <scope>NUCLEOTIDE SEQUENCE [LARGE SCALE GENOMIC DNA]</scope>
    <source>
        <strain evidence="4">NJN-17</strain>
    </source>
</reference>
<dbReference type="EMBL" id="CP035282">
    <property type="protein sequence ID" value="QAT61679.1"/>
    <property type="molecule type" value="Genomic_DNA"/>
</dbReference>
<feature type="transmembrane region" description="Helical" evidence="1">
    <location>
        <begin position="12"/>
        <end position="33"/>
    </location>
</feature>
<feature type="transmembrane region" description="Helical" evidence="1">
    <location>
        <begin position="208"/>
        <end position="229"/>
    </location>
</feature>
<protein>
    <recommendedName>
        <fullName evidence="2">Peptidase M1 membrane alanine aminopeptidase domain-containing protein</fullName>
    </recommendedName>
</protein>
<feature type="transmembrane region" description="Helical" evidence="1">
    <location>
        <begin position="53"/>
        <end position="73"/>
    </location>
</feature>
<gene>
    <name evidence="3" type="ORF">EQM13_08810</name>
</gene>
<dbReference type="KEGG" id="spoa:EQM13_08810"/>
<dbReference type="InterPro" id="IPR014782">
    <property type="entry name" value="Peptidase_M1_dom"/>
</dbReference>
<evidence type="ECO:0000313" key="3">
    <source>
        <dbReference type="EMBL" id="QAT61679.1"/>
    </source>
</evidence>
<keyword evidence="1" id="KW-0812">Transmembrane</keyword>
<proteinExistence type="predicted"/>
<dbReference type="SUPFAM" id="SSF55486">
    <property type="entry name" value="Metalloproteases ('zincins'), catalytic domain"/>
    <property type="match status" value="1"/>
</dbReference>
<feature type="transmembrane region" description="Helical" evidence="1">
    <location>
        <begin position="166"/>
        <end position="188"/>
    </location>
</feature>
<dbReference type="OrthoDB" id="9814383at2"/>
<feature type="transmembrane region" description="Helical" evidence="1">
    <location>
        <begin position="94"/>
        <end position="119"/>
    </location>
</feature>
<dbReference type="GO" id="GO:0008237">
    <property type="term" value="F:metallopeptidase activity"/>
    <property type="evidence" value="ECO:0007669"/>
    <property type="project" value="InterPro"/>
</dbReference>
<organism evidence="3 4">
    <name type="scientific">Acidilutibacter cellobiosedens</name>
    <dbReference type="NCBI Taxonomy" id="2507161"/>
    <lineage>
        <taxon>Bacteria</taxon>
        <taxon>Bacillati</taxon>
        <taxon>Bacillota</taxon>
        <taxon>Tissierellia</taxon>
        <taxon>Tissierellales</taxon>
        <taxon>Acidilutibacteraceae</taxon>
        <taxon>Acidilutibacter</taxon>
    </lineage>
</organism>
<feature type="transmembrane region" description="Helical" evidence="1">
    <location>
        <begin position="131"/>
        <end position="159"/>
    </location>
</feature>
<dbReference type="InterPro" id="IPR027268">
    <property type="entry name" value="Peptidase_M4/M1_CTD_sf"/>
</dbReference>
<dbReference type="RefSeq" id="WP_114217753.1">
    <property type="nucleotide sequence ID" value="NZ_CP035282.1"/>
</dbReference>
<dbReference type="Pfam" id="PF01433">
    <property type="entry name" value="Peptidase_M1"/>
    <property type="match status" value="1"/>
</dbReference>
<evidence type="ECO:0000259" key="2">
    <source>
        <dbReference type="Pfam" id="PF01433"/>
    </source>
</evidence>